<dbReference type="AlphaFoldDB" id="A0A318PFW6"/>
<keyword evidence="4" id="KW-1185">Reference proteome</keyword>
<feature type="signal peptide" evidence="2">
    <location>
        <begin position="1"/>
        <end position="23"/>
    </location>
</feature>
<feature type="region of interest" description="Disordered" evidence="1">
    <location>
        <begin position="58"/>
        <end position="78"/>
    </location>
</feature>
<name>A0A318PFW6_KOMXY</name>
<feature type="chain" id="PRO_5043904591" evidence="2">
    <location>
        <begin position="24"/>
        <end position="78"/>
    </location>
</feature>
<proteinExistence type="predicted"/>
<evidence type="ECO:0000256" key="1">
    <source>
        <dbReference type="SAM" id="MobiDB-lite"/>
    </source>
</evidence>
<evidence type="ECO:0000313" key="3">
    <source>
        <dbReference type="EMBL" id="PYD56101.1"/>
    </source>
</evidence>
<evidence type="ECO:0000256" key="2">
    <source>
        <dbReference type="SAM" id="SignalP"/>
    </source>
</evidence>
<gene>
    <name evidence="3" type="ORF">CFR75_12820</name>
</gene>
<dbReference type="STRING" id="1220579.GCA_001571345_02600"/>
<dbReference type="Proteomes" id="UP000248257">
    <property type="component" value="Unassembled WGS sequence"/>
</dbReference>
<comment type="caution">
    <text evidence="3">The sequence shown here is derived from an EMBL/GenBank/DDBJ whole genome shotgun (WGS) entry which is preliminary data.</text>
</comment>
<organism evidence="3 4">
    <name type="scientific">Komagataeibacter xylinus</name>
    <name type="common">Gluconacetobacter xylinus</name>
    <dbReference type="NCBI Taxonomy" id="28448"/>
    <lineage>
        <taxon>Bacteria</taxon>
        <taxon>Pseudomonadati</taxon>
        <taxon>Pseudomonadota</taxon>
        <taxon>Alphaproteobacteria</taxon>
        <taxon>Acetobacterales</taxon>
        <taxon>Acetobacteraceae</taxon>
        <taxon>Komagataeibacter</taxon>
    </lineage>
</organism>
<accession>A0A318PFW6</accession>
<dbReference type="EMBL" id="NKUC01000032">
    <property type="protein sequence ID" value="PYD56101.1"/>
    <property type="molecule type" value="Genomic_DNA"/>
</dbReference>
<keyword evidence="2" id="KW-0732">Signal</keyword>
<sequence length="78" mass="9196">MKKMILAVFTALLLLGTQGGAQAQPWREHDRPHWHAPYGDGPRRPYWRESGWRYDHAPPPPRWAWRAPPPPPPYPYPY</sequence>
<dbReference type="RefSeq" id="WP_110570428.1">
    <property type="nucleotide sequence ID" value="NZ_CBCRXN010000042.1"/>
</dbReference>
<feature type="region of interest" description="Disordered" evidence="1">
    <location>
        <begin position="22"/>
        <end position="42"/>
    </location>
</feature>
<evidence type="ECO:0000313" key="4">
    <source>
        <dbReference type="Proteomes" id="UP000248257"/>
    </source>
</evidence>
<reference evidence="3 4" key="1">
    <citation type="submission" date="2017-07" db="EMBL/GenBank/DDBJ databases">
        <title>A draft genome sequence of Komagataeibacter xylinus LMG 1515.</title>
        <authorList>
            <person name="Skraban J."/>
            <person name="Cleenwerck I."/>
            <person name="Vandamme P."/>
            <person name="Trcek J."/>
        </authorList>
    </citation>
    <scope>NUCLEOTIDE SEQUENCE [LARGE SCALE GENOMIC DNA]</scope>
    <source>
        <strain evidence="3 4">LMG 1515</strain>
    </source>
</reference>
<protein>
    <submittedName>
        <fullName evidence="3">Uncharacterized protein</fullName>
    </submittedName>
</protein>
<dbReference type="OrthoDB" id="7284310at2"/>